<feature type="region of interest" description="Disordered" evidence="1">
    <location>
        <begin position="146"/>
        <end position="172"/>
    </location>
</feature>
<feature type="region of interest" description="Disordered" evidence="1">
    <location>
        <begin position="70"/>
        <end position="91"/>
    </location>
</feature>
<organism evidence="2 3">
    <name type="scientific">Leptomonas pyrrhocoris</name>
    <name type="common">Firebug parasite</name>
    <dbReference type="NCBI Taxonomy" id="157538"/>
    <lineage>
        <taxon>Eukaryota</taxon>
        <taxon>Discoba</taxon>
        <taxon>Euglenozoa</taxon>
        <taxon>Kinetoplastea</taxon>
        <taxon>Metakinetoplastina</taxon>
        <taxon>Trypanosomatida</taxon>
        <taxon>Trypanosomatidae</taxon>
        <taxon>Leishmaniinae</taxon>
        <taxon>Leptomonas</taxon>
    </lineage>
</organism>
<comment type="caution">
    <text evidence="2">The sequence shown here is derived from an EMBL/GenBank/DDBJ whole genome shotgun (WGS) entry which is preliminary data.</text>
</comment>
<protein>
    <submittedName>
        <fullName evidence="2">Uncharacterized protein</fullName>
    </submittedName>
</protein>
<dbReference type="EMBL" id="LGTL01000011">
    <property type="protein sequence ID" value="KPA79265.1"/>
    <property type="molecule type" value="Genomic_DNA"/>
</dbReference>
<dbReference type="OrthoDB" id="272543at2759"/>
<evidence type="ECO:0000313" key="2">
    <source>
        <dbReference type="EMBL" id="KPA79265.1"/>
    </source>
</evidence>
<evidence type="ECO:0000256" key="1">
    <source>
        <dbReference type="SAM" id="MobiDB-lite"/>
    </source>
</evidence>
<dbReference type="Proteomes" id="UP000037923">
    <property type="component" value="Unassembled WGS sequence"/>
</dbReference>
<reference evidence="2 3" key="1">
    <citation type="submission" date="2015-07" db="EMBL/GenBank/DDBJ databases">
        <title>High-quality genome of monoxenous trypanosomatid Leptomonas pyrrhocoris.</title>
        <authorList>
            <person name="Flegontov P."/>
            <person name="Butenko A."/>
            <person name="Firsov S."/>
            <person name="Vlcek C."/>
            <person name="Logacheva M.D."/>
            <person name="Field M."/>
            <person name="Filatov D."/>
            <person name="Flegontova O."/>
            <person name="Gerasimov E."/>
            <person name="Jackson A.P."/>
            <person name="Kelly S."/>
            <person name="Opperdoes F."/>
            <person name="O'Reilly A."/>
            <person name="Votypka J."/>
            <person name="Yurchenko V."/>
            <person name="Lukes J."/>
        </authorList>
    </citation>
    <scope>NUCLEOTIDE SEQUENCE [LARGE SCALE GENOMIC DNA]</scope>
    <source>
        <strain evidence="2">H10</strain>
    </source>
</reference>
<dbReference type="OMA" id="LEVCVTT"/>
<dbReference type="RefSeq" id="XP_015657704.1">
    <property type="nucleotide sequence ID" value="XM_015803879.1"/>
</dbReference>
<evidence type="ECO:0000313" key="3">
    <source>
        <dbReference type="Proteomes" id="UP000037923"/>
    </source>
</evidence>
<accession>A0A0M9FZG9</accession>
<dbReference type="AlphaFoldDB" id="A0A0M9FZG9"/>
<dbReference type="GeneID" id="26906030"/>
<proteinExistence type="predicted"/>
<feature type="compositionally biased region" description="Polar residues" evidence="1">
    <location>
        <begin position="70"/>
        <end position="87"/>
    </location>
</feature>
<sequence>MSSIPRPYRVGGINVCCYHNCTQAAAIHAELKKLHIDAAVVDHAFILSPLQLAVAFFRVESNYDFVAPTNKTMGEGQQQQHETLQSSTTTDAVPTAAAALPGRRMSFSRRLFASLSLTHNLDRILQVLPPGPHTSSVVILYRSPRAASSNPTFSPVRVDPSSHSDSNLQDNSSAVELERSIESAIQQSVRSTNHTAAEHSFCNTSEPFWKSSAVQYADVSKLMEYYSVSEAMMMAAQHSLTRRDAQRVCSAAVDGSVEAQRQALRWHTLELCVTTQLAACTA</sequence>
<name>A0A0M9FZG9_LEPPY</name>
<gene>
    <name evidence="2" type="ORF">ABB37_05740</name>
</gene>
<keyword evidence="3" id="KW-1185">Reference proteome</keyword>
<dbReference type="VEuPathDB" id="TriTrypDB:LpyrH10_11_2050"/>
<feature type="compositionally biased region" description="Polar residues" evidence="1">
    <location>
        <begin position="161"/>
        <end position="172"/>
    </location>
</feature>